<dbReference type="EMBL" id="BSUL01000001">
    <property type="protein sequence ID" value="GMA27226.1"/>
    <property type="molecule type" value="Genomic_DNA"/>
</dbReference>
<name>A0AA37XA92_9MICO</name>
<evidence type="ECO:0000256" key="1">
    <source>
        <dbReference type="SAM" id="Phobius"/>
    </source>
</evidence>
<dbReference type="AlphaFoldDB" id="A0AA37XA92"/>
<feature type="transmembrane region" description="Helical" evidence="1">
    <location>
        <begin position="72"/>
        <end position="93"/>
    </location>
</feature>
<reference evidence="2 3" key="1">
    <citation type="journal article" date="2014" name="Int. J. Syst. Evol. Microbiol.">
        <title>Complete genome sequence of Corynebacterium casei LMG S-19264T (=DSM 44701T), isolated from a smear-ripened cheese.</title>
        <authorList>
            <consortium name="US DOE Joint Genome Institute (JGI-PGF)"/>
            <person name="Walter F."/>
            <person name="Albersmeier A."/>
            <person name="Kalinowski J."/>
            <person name="Ruckert C."/>
        </authorList>
    </citation>
    <scope>NUCLEOTIDE SEQUENCE [LARGE SCALE GENOMIC DNA]</scope>
    <source>
        <strain evidence="2 3">NBRC 112289</strain>
    </source>
</reference>
<keyword evidence="1" id="KW-0812">Transmembrane</keyword>
<evidence type="ECO:0000313" key="3">
    <source>
        <dbReference type="Proteomes" id="UP001157160"/>
    </source>
</evidence>
<keyword evidence="1" id="KW-0472">Membrane</keyword>
<sequence length="106" mass="11273">MGAAHIILLTIGIAGVLVGTLLDARDAGPEALTYRRGVPSHGWHRHLLRAGSLFAILFPLLDAPALPQSWSALVVGAIIALVVGGSELLAVTVHNRTRIERMRRGL</sequence>
<dbReference type="RefSeq" id="WP_284229663.1">
    <property type="nucleotide sequence ID" value="NZ_BSUL01000001.1"/>
</dbReference>
<keyword evidence="3" id="KW-1185">Reference proteome</keyword>
<gene>
    <name evidence="2" type="ORF">GCM10025874_04790</name>
</gene>
<organism evidence="2 3">
    <name type="scientific">Arenivirga flava</name>
    <dbReference type="NCBI Taxonomy" id="1930060"/>
    <lineage>
        <taxon>Bacteria</taxon>
        <taxon>Bacillati</taxon>
        <taxon>Actinomycetota</taxon>
        <taxon>Actinomycetes</taxon>
        <taxon>Micrococcales</taxon>
        <taxon>Microbacteriaceae</taxon>
        <taxon>Arenivirga</taxon>
    </lineage>
</organism>
<keyword evidence="1" id="KW-1133">Transmembrane helix</keyword>
<protein>
    <submittedName>
        <fullName evidence="2">Uncharacterized protein</fullName>
    </submittedName>
</protein>
<dbReference type="Proteomes" id="UP001157160">
    <property type="component" value="Unassembled WGS sequence"/>
</dbReference>
<evidence type="ECO:0000313" key="2">
    <source>
        <dbReference type="EMBL" id="GMA27226.1"/>
    </source>
</evidence>
<accession>A0AA37XA92</accession>
<feature type="transmembrane region" description="Helical" evidence="1">
    <location>
        <begin position="6"/>
        <end position="25"/>
    </location>
</feature>
<comment type="caution">
    <text evidence="2">The sequence shown here is derived from an EMBL/GenBank/DDBJ whole genome shotgun (WGS) entry which is preliminary data.</text>
</comment>
<proteinExistence type="predicted"/>